<dbReference type="Pfam" id="PF14417">
    <property type="entry name" value="MEDS"/>
    <property type="match status" value="1"/>
</dbReference>
<proteinExistence type="predicted"/>
<name>A0A3B0AK29_9ACTN</name>
<evidence type="ECO:0000313" key="2">
    <source>
        <dbReference type="EMBL" id="RKN59206.1"/>
    </source>
</evidence>
<organism evidence="2 3">
    <name type="scientific">Micromonospora costi</name>
    <dbReference type="NCBI Taxonomy" id="1530042"/>
    <lineage>
        <taxon>Bacteria</taxon>
        <taxon>Bacillati</taxon>
        <taxon>Actinomycetota</taxon>
        <taxon>Actinomycetes</taxon>
        <taxon>Micromonosporales</taxon>
        <taxon>Micromonosporaceae</taxon>
        <taxon>Micromonospora</taxon>
    </lineage>
</organism>
<gene>
    <name evidence="2" type="ORF">D7193_08645</name>
</gene>
<comment type="caution">
    <text evidence="2">The sequence shown here is derived from an EMBL/GenBank/DDBJ whole genome shotgun (WGS) entry which is preliminary data.</text>
</comment>
<sequence>MGASTPYGHVCWVHDDPAPFHHAAQAFLTAGLAAGERLWYVAAGPAEPVVARLSAVPALRDALARGTAEVVSVGDTYRSDAVVDGPTQVRAYADATEAALADGFRGLRVVAEATPLVRTPAQLDAFARYEHLVDRYMRARPFSAMCGYDRREIGSRAAAELACLHPETNAPEASFQLYACDSQGDRAGLAGELDLTAEDLFTTALERADLRPVDGRLVVQAPGLRFIDHRALLRLHDYGRRRNASVVLRSPHATASRLAGLLDLPGLTVEVTG</sequence>
<feature type="domain" description="MEDS" evidence="1">
    <location>
        <begin position="9"/>
        <end position="166"/>
    </location>
</feature>
<accession>A0A3B0AK29</accession>
<evidence type="ECO:0000259" key="1">
    <source>
        <dbReference type="Pfam" id="PF14417"/>
    </source>
</evidence>
<keyword evidence="3" id="KW-1185">Reference proteome</keyword>
<dbReference type="OrthoDB" id="5179750at2"/>
<dbReference type="EMBL" id="RBAN01000001">
    <property type="protein sequence ID" value="RKN59206.1"/>
    <property type="molecule type" value="Genomic_DNA"/>
</dbReference>
<evidence type="ECO:0000313" key="3">
    <source>
        <dbReference type="Proteomes" id="UP000279968"/>
    </source>
</evidence>
<dbReference type="InterPro" id="IPR025847">
    <property type="entry name" value="MEDS_domain"/>
</dbReference>
<dbReference type="AlphaFoldDB" id="A0A3B0AK29"/>
<reference evidence="2 3" key="1">
    <citation type="journal article" date="2015" name="Int. J. Syst. Evol. Microbiol.">
        <title>Micromonospora costi sp. nov., isolated from a leaf of Costus speciosus.</title>
        <authorList>
            <person name="Thawai C."/>
        </authorList>
    </citation>
    <scope>NUCLEOTIDE SEQUENCE [LARGE SCALE GENOMIC DNA]</scope>
    <source>
        <strain evidence="2 3">CS1-12</strain>
    </source>
</reference>
<protein>
    <recommendedName>
        <fullName evidence="1">MEDS domain-containing protein</fullName>
    </recommendedName>
</protein>
<dbReference type="Proteomes" id="UP000279968">
    <property type="component" value="Unassembled WGS sequence"/>
</dbReference>